<sequence>MKNVLKFGMSLFMFTIVFISCSREDELEANDESAFEFNLSPNSVKLVTFNLNTGNNFSSAIVNSTQTVTMMSFPSIEEYETNVQMLEAQVETHEDDFMEEYNYLDEEELNNIEERSGFNSQALLIAFEETHNFPIQLKYYRGRRS</sequence>
<accession>A0ABU1K6R5</accession>
<comment type="caution">
    <text evidence="1">The sequence shown here is derived from an EMBL/GenBank/DDBJ whole genome shotgun (WGS) entry which is preliminary data.</text>
</comment>
<dbReference type="Proteomes" id="UP001257659">
    <property type="component" value="Unassembled WGS sequence"/>
</dbReference>
<evidence type="ECO:0000313" key="2">
    <source>
        <dbReference type="Proteomes" id="UP001257659"/>
    </source>
</evidence>
<dbReference type="PROSITE" id="PS51257">
    <property type="entry name" value="PROKAR_LIPOPROTEIN"/>
    <property type="match status" value="1"/>
</dbReference>
<dbReference type="EMBL" id="JAVDQA010000005">
    <property type="protein sequence ID" value="MDR6301294.1"/>
    <property type="molecule type" value="Genomic_DNA"/>
</dbReference>
<proteinExistence type="predicted"/>
<organism evidence="1 2">
    <name type="scientific">Mesonia maritima</name>
    <dbReference type="NCBI Taxonomy" id="1793873"/>
    <lineage>
        <taxon>Bacteria</taxon>
        <taxon>Pseudomonadati</taxon>
        <taxon>Bacteroidota</taxon>
        <taxon>Flavobacteriia</taxon>
        <taxon>Flavobacteriales</taxon>
        <taxon>Flavobacteriaceae</taxon>
        <taxon>Mesonia</taxon>
    </lineage>
</organism>
<keyword evidence="2" id="KW-1185">Reference proteome</keyword>
<evidence type="ECO:0000313" key="1">
    <source>
        <dbReference type="EMBL" id="MDR6301294.1"/>
    </source>
</evidence>
<dbReference type="RefSeq" id="WP_309728496.1">
    <property type="nucleotide sequence ID" value="NZ_JAVDQA010000005.1"/>
</dbReference>
<protein>
    <submittedName>
        <fullName evidence="1">Uncharacterized protein</fullName>
    </submittedName>
</protein>
<reference evidence="1 2" key="1">
    <citation type="submission" date="2023-07" db="EMBL/GenBank/DDBJ databases">
        <title>Genomic Encyclopedia of Type Strains, Phase IV (KMG-IV): sequencing the most valuable type-strain genomes for metagenomic binning, comparative biology and taxonomic classification.</title>
        <authorList>
            <person name="Goeker M."/>
        </authorList>
    </citation>
    <scope>NUCLEOTIDE SEQUENCE [LARGE SCALE GENOMIC DNA]</scope>
    <source>
        <strain evidence="1 2">DSM 102814</strain>
    </source>
</reference>
<name>A0ABU1K6R5_9FLAO</name>
<gene>
    <name evidence="1" type="ORF">GGR31_001945</name>
</gene>